<feature type="region of interest" description="Disordered" evidence="1">
    <location>
        <begin position="1"/>
        <end position="61"/>
    </location>
</feature>
<accession>A0A2N6T2N0</accession>
<keyword evidence="3" id="KW-1185">Reference proteome</keyword>
<proteinExistence type="predicted"/>
<protein>
    <submittedName>
        <fullName evidence="2">Uncharacterized protein</fullName>
    </submittedName>
</protein>
<feature type="compositionally biased region" description="Basic residues" evidence="1">
    <location>
        <begin position="1"/>
        <end position="21"/>
    </location>
</feature>
<name>A0A2N6T2N0_9CORY</name>
<sequence length="61" mass="7176">MRRNRPGSRRTVRRSTSHHWQRPSALGSPQQRRRCRTQSHQGHRARITPRKALTPIARQTG</sequence>
<dbReference type="AlphaFoldDB" id="A0A2N6T2N0"/>
<dbReference type="EMBL" id="PNHG01000022">
    <property type="protein sequence ID" value="PMC63599.1"/>
    <property type="molecule type" value="Genomic_DNA"/>
</dbReference>
<reference evidence="2 3" key="1">
    <citation type="submission" date="2017-09" db="EMBL/GenBank/DDBJ databases">
        <title>Bacterial strain isolated from the female urinary microbiota.</title>
        <authorList>
            <person name="Thomas-White K."/>
            <person name="Kumar N."/>
            <person name="Forster S."/>
            <person name="Putonti C."/>
            <person name="Lawley T."/>
            <person name="Wolfe A.J."/>
        </authorList>
    </citation>
    <scope>NUCLEOTIDE SEQUENCE [LARGE SCALE GENOMIC DNA]</scope>
    <source>
        <strain evidence="2 3">UMB0792</strain>
    </source>
</reference>
<gene>
    <name evidence="2" type="ORF">CJ203_10260</name>
</gene>
<comment type="caution">
    <text evidence="2">The sequence shown here is derived from an EMBL/GenBank/DDBJ whole genome shotgun (WGS) entry which is preliminary data.</text>
</comment>
<evidence type="ECO:0000313" key="2">
    <source>
        <dbReference type="EMBL" id="PMC63599.1"/>
    </source>
</evidence>
<organism evidence="2 3">
    <name type="scientific">Corynebacterium tuscaniense</name>
    <dbReference type="NCBI Taxonomy" id="302449"/>
    <lineage>
        <taxon>Bacteria</taxon>
        <taxon>Bacillati</taxon>
        <taxon>Actinomycetota</taxon>
        <taxon>Actinomycetes</taxon>
        <taxon>Mycobacteriales</taxon>
        <taxon>Corynebacteriaceae</taxon>
        <taxon>Corynebacterium</taxon>
    </lineage>
</organism>
<evidence type="ECO:0000313" key="3">
    <source>
        <dbReference type="Proteomes" id="UP000235836"/>
    </source>
</evidence>
<dbReference type="Proteomes" id="UP000235836">
    <property type="component" value="Unassembled WGS sequence"/>
</dbReference>
<feature type="compositionally biased region" description="Basic residues" evidence="1">
    <location>
        <begin position="31"/>
        <end position="49"/>
    </location>
</feature>
<evidence type="ECO:0000256" key="1">
    <source>
        <dbReference type="SAM" id="MobiDB-lite"/>
    </source>
</evidence>